<name>A0ABP9V115_9BACT</name>
<gene>
    <name evidence="1" type="ORF">Rhal01_01156</name>
</gene>
<reference evidence="1 2" key="1">
    <citation type="submission" date="2024-02" db="EMBL/GenBank/DDBJ databases">
        <title>Rubritalea halochordaticola NBRC 107102.</title>
        <authorList>
            <person name="Ichikawa N."/>
            <person name="Katano-Makiyama Y."/>
            <person name="Hidaka K."/>
        </authorList>
    </citation>
    <scope>NUCLEOTIDE SEQUENCE [LARGE SCALE GENOMIC DNA]</scope>
    <source>
        <strain evidence="1 2">NBRC 107102</strain>
    </source>
</reference>
<dbReference type="RefSeq" id="WP_346187845.1">
    <property type="nucleotide sequence ID" value="NZ_BAABRL010000003.1"/>
</dbReference>
<evidence type="ECO:0000313" key="2">
    <source>
        <dbReference type="Proteomes" id="UP001424741"/>
    </source>
</evidence>
<keyword evidence="2" id="KW-1185">Reference proteome</keyword>
<organism evidence="1 2">
    <name type="scientific">Rubritalea halochordaticola</name>
    <dbReference type="NCBI Taxonomy" id="714537"/>
    <lineage>
        <taxon>Bacteria</taxon>
        <taxon>Pseudomonadati</taxon>
        <taxon>Verrucomicrobiota</taxon>
        <taxon>Verrucomicrobiia</taxon>
        <taxon>Verrucomicrobiales</taxon>
        <taxon>Rubritaleaceae</taxon>
        <taxon>Rubritalea</taxon>
    </lineage>
</organism>
<dbReference type="Proteomes" id="UP001424741">
    <property type="component" value="Unassembled WGS sequence"/>
</dbReference>
<dbReference type="EMBL" id="BAABRL010000003">
    <property type="protein sequence ID" value="GAA5494987.1"/>
    <property type="molecule type" value="Genomic_DNA"/>
</dbReference>
<accession>A0ABP9V115</accession>
<proteinExistence type="predicted"/>
<protein>
    <recommendedName>
        <fullName evidence="3">Lipoprotein</fullName>
    </recommendedName>
</protein>
<sequence length="180" mass="19168">MKKTITASITGLSLLFLASCGEKPAEQNSAQSEQPQASPLENIVLKDEPTTAISIAEAKQKPTPGKEVTIKAKVIGRSAPIVDGLAVILVGDPEKLTSCDLMPDDHCTTPWDVCCDDPDEIKTHTATIQVLDKDGKLIKNSLRGIGGLKELSYLTISGVIDEKSSKDNLVINASGIYIKP</sequence>
<evidence type="ECO:0000313" key="1">
    <source>
        <dbReference type="EMBL" id="GAA5494987.1"/>
    </source>
</evidence>
<comment type="caution">
    <text evidence="1">The sequence shown here is derived from an EMBL/GenBank/DDBJ whole genome shotgun (WGS) entry which is preliminary data.</text>
</comment>
<evidence type="ECO:0008006" key="3">
    <source>
        <dbReference type="Google" id="ProtNLM"/>
    </source>
</evidence>
<dbReference type="PROSITE" id="PS51257">
    <property type="entry name" value="PROKAR_LIPOPROTEIN"/>
    <property type="match status" value="1"/>
</dbReference>